<keyword evidence="7" id="KW-1133">Transmembrane helix</keyword>
<keyword evidence="3" id="KW-0328">Glycosyltransferase</keyword>
<dbReference type="OrthoDB" id="430354at2759"/>
<name>A0A3F2RDX2_9STRA</name>
<dbReference type="Pfam" id="PF11051">
    <property type="entry name" value="Mannosyl_trans3"/>
    <property type="match status" value="1"/>
</dbReference>
<sequence length="378" mass="42053">MLPVEVPYCGDLRLERWTKLSQQDPLVRFYDVCELAANAAMGGPNGRKLFCVDLGHCHDKFRGFDIKVLAVIYSRFQEVMLLDAGTLFFQSPMALWETDKYKSTGTLFFHDRICLEYSFLAARSPFVGGQDGMAIGALHRFLADFNVKPYHQLDVVGRRDPSLQYSEQLLGLDLDFQPSSFLINSHAWKLHTGHQMDSSLVLWNKARQPRATAILASFISLNGLPTVPSYGDKELFWIACELAETAYAFSDFAVGAIGPDLVTSGSNNDGVLCGDALQHFPEQIDAAKGSEADAEPLYMNSDYILKWGGTTKRLYSTAARAAELYPGSFTERKLPLSCPFDVTTTELAPAEATLLTQRFTLPKNFTCAREKPITGDRI</sequence>
<evidence type="ECO:0000313" key="10">
    <source>
        <dbReference type="EMBL" id="RLN52598.1"/>
    </source>
</evidence>
<evidence type="ECO:0000256" key="6">
    <source>
        <dbReference type="ARBA" id="ARBA00022968"/>
    </source>
</evidence>
<keyword evidence="9" id="KW-0325">Glycoprotein</keyword>
<protein>
    <submittedName>
        <fullName evidence="11">Uncharacterized protein</fullName>
    </submittedName>
</protein>
<dbReference type="EMBL" id="MBAD02001666">
    <property type="protein sequence ID" value="RLN52598.1"/>
    <property type="molecule type" value="Genomic_DNA"/>
</dbReference>
<dbReference type="AlphaFoldDB" id="A0A3F2RDX2"/>
<evidence type="ECO:0000256" key="7">
    <source>
        <dbReference type="ARBA" id="ARBA00022989"/>
    </source>
</evidence>
<dbReference type="Proteomes" id="UP000277300">
    <property type="component" value="Unassembled WGS sequence"/>
</dbReference>
<dbReference type="EMBL" id="MBDO02000528">
    <property type="protein sequence ID" value="RLN54316.1"/>
    <property type="molecule type" value="Genomic_DNA"/>
</dbReference>
<evidence type="ECO:0000256" key="9">
    <source>
        <dbReference type="ARBA" id="ARBA00023180"/>
    </source>
</evidence>
<evidence type="ECO:0000256" key="2">
    <source>
        <dbReference type="ARBA" id="ARBA00009105"/>
    </source>
</evidence>
<dbReference type="GO" id="GO:0016020">
    <property type="term" value="C:membrane"/>
    <property type="evidence" value="ECO:0007669"/>
    <property type="project" value="UniProtKB-SubCell"/>
</dbReference>
<dbReference type="PANTHER" id="PTHR31392:SF1">
    <property type="entry name" value="ALPHA-1,3-MANNOSYLTRANSFERASE MNN1-RELATED"/>
    <property type="match status" value="1"/>
</dbReference>
<dbReference type="Proteomes" id="UP000284657">
    <property type="component" value="Unassembled WGS sequence"/>
</dbReference>
<proteinExistence type="inferred from homology"/>
<reference evidence="12 13" key="1">
    <citation type="submission" date="2018-07" db="EMBL/GenBank/DDBJ databases">
        <title>Genome sequencing of oomycete isolates from Chile give support for New Zealand origin for Phytophthora kernoviae and make available the first Nothophytophthora sp. genome.</title>
        <authorList>
            <person name="Studholme D.J."/>
            <person name="Sanfuentes E."/>
            <person name="Panda P."/>
            <person name="Hill R."/>
            <person name="Sambles C."/>
            <person name="Grant M."/>
            <person name="Williams N.M."/>
            <person name="Mcdougal R.L."/>
        </authorList>
    </citation>
    <scope>NUCLEOTIDE SEQUENCE [LARGE SCALE GENOMIC DNA]</scope>
    <source>
        <strain evidence="11">Chile6</strain>
        <strain evidence="10">Chile7</strain>
    </source>
</reference>
<dbReference type="InterPro" id="IPR022751">
    <property type="entry name" value="Alpha_mannosyltransferase"/>
</dbReference>
<evidence type="ECO:0000256" key="1">
    <source>
        <dbReference type="ARBA" id="ARBA00004606"/>
    </source>
</evidence>
<comment type="similarity">
    <text evidence="2">Belongs to the MNN1/MNT family.</text>
</comment>
<dbReference type="GO" id="GO:0000033">
    <property type="term" value="F:alpha-1,3-mannosyltransferase activity"/>
    <property type="evidence" value="ECO:0007669"/>
    <property type="project" value="TreeGrafter"/>
</dbReference>
<evidence type="ECO:0000313" key="11">
    <source>
        <dbReference type="EMBL" id="RLN54316.1"/>
    </source>
</evidence>
<organism evidence="11 12">
    <name type="scientific">Phytophthora kernoviae</name>
    <dbReference type="NCBI Taxonomy" id="325452"/>
    <lineage>
        <taxon>Eukaryota</taxon>
        <taxon>Sar</taxon>
        <taxon>Stramenopiles</taxon>
        <taxon>Oomycota</taxon>
        <taxon>Peronosporomycetes</taxon>
        <taxon>Peronosporales</taxon>
        <taxon>Peronosporaceae</taxon>
        <taxon>Phytophthora</taxon>
    </lineage>
</organism>
<gene>
    <name evidence="10" type="ORF">BBJ29_007572</name>
    <name evidence="11" type="ORF">BBP00_00008983</name>
</gene>
<evidence type="ECO:0000313" key="13">
    <source>
        <dbReference type="Proteomes" id="UP000284657"/>
    </source>
</evidence>
<evidence type="ECO:0000256" key="3">
    <source>
        <dbReference type="ARBA" id="ARBA00022676"/>
    </source>
</evidence>
<comment type="subcellular location">
    <subcellularLocation>
        <location evidence="1">Membrane</location>
        <topology evidence="1">Single-pass type II membrane protein</topology>
    </subcellularLocation>
</comment>
<evidence type="ECO:0000256" key="5">
    <source>
        <dbReference type="ARBA" id="ARBA00022692"/>
    </source>
</evidence>
<dbReference type="GO" id="GO:0005794">
    <property type="term" value="C:Golgi apparatus"/>
    <property type="evidence" value="ECO:0007669"/>
    <property type="project" value="TreeGrafter"/>
</dbReference>
<evidence type="ECO:0000313" key="12">
    <source>
        <dbReference type="Proteomes" id="UP000277300"/>
    </source>
</evidence>
<keyword evidence="6" id="KW-0735">Signal-anchor</keyword>
<dbReference type="GO" id="GO:0006493">
    <property type="term" value="P:protein O-linked glycosylation"/>
    <property type="evidence" value="ECO:0007669"/>
    <property type="project" value="TreeGrafter"/>
</dbReference>
<accession>A0A3F2RDX2</accession>
<dbReference type="PANTHER" id="PTHR31392">
    <property type="entry name" value="ALPHA-1,3-MANNOSYLTRANSFERASE MNN1-RELATED"/>
    <property type="match status" value="1"/>
</dbReference>
<keyword evidence="5" id="KW-0812">Transmembrane</keyword>
<comment type="caution">
    <text evidence="11">The sequence shown here is derived from an EMBL/GenBank/DDBJ whole genome shotgun (WGS) entry which is preliminary data.</text>
</comment>
<keyword evidence="8" id="KW-0472">Membrane</keyword>
<evidence type="ECO:0000256" key="8">
    <source>
        <dbReference type="ARBA" id="ARBA00023136"/>
    </source>
</evidence>
<evidence type="ECO:0000256" key="4">
    <source>
        <dbReference type="ARBA" id="ARBA00022679"/>
    </source>
</evidence>
<keyword evidence="4" id="KW-0808">Transferase</keyword>